<feature type="chain" id="PRO_5021485519" description="Carbohydrate esterase family 16 protein" evidence="2">
    <location>
        <begin position="22"/>
        <end position="325"/>
    </location>
</feature>
<gene>
    <name evidence="3" type="ORF">EWM64_g3861</name>
</gene>
<protein>
    <recommendedName>
        <fullName evidence="5">Carbohydrate esterase family 16 protein</fullName>
    </recommendedName>
</protein>
<evidence type="ECO:0000256" key="2">
    <source>
        <dbReference type="SAM" id="SignalP"/>
    </source>
</evidence>
<evidence type="ECO:0000313" key="3">
    <source>
        <dbReference type="EMBL" id="TFY80148.1"/>
    </source>
</evidence>
<dbReference type="AlphaFoldDB" id="A0A4Z0A372"/>
<dbReference type="InterPro" id="IPR036514">
    <property type="entry name" value="SGNH_hydro_sf"/>
</dbReference>
<sequence length="325" mass="35465">MRPAAVFTPVAFTLLASSSRAAPAAPALGPRPGQIKNFVTFGDSYTDVTIDINGSTTWPVYVAGYAHLNLFPFAHAGATCNQSLTPRQYPAVMQDELPEYFAQVNNGSIKVKGDDTIYSLWIGTNDLGPNTLLTGGVIHNATVVDTTMCAIHWIQTLYNSGARNFIYQNIVPLERVPLYAVNSYPNRYWTAPRNATEWHLFINELAVAGNEIAELLLQNLPASLPGAHIALFDSHSLFNDILNNPSEYLNGTAPLNTTGSIISCQLQVNESTSDAGDCTIASGTDKDSFVWLDELHPSEQTDRIVAHEFVNIIQGNGSKWATWFS</sequence>
<keyword evidence="2" id="KW-0732">Signal</keyword>
<dbReference type="SUPFAM" id="SSF52266">
    <property type="entry name" value="SGNH hydrolase"/>
    <property type="match status" value="1"/>
</dbReference>
<evidence type="ECO:0008006" key="5">
    <source>
        <dbReference type="Google" id="ProtNLM"/>
    </source>
</evidence>
<reference evidence="3 4" key="1">
    <citation type="submission" date="2019-02" db="EMBL/GenBank/DDBJ databases">
        <title>Genome sequencing of the rare red list fungi Hericium alpestre (H. flagellum).</title>
        <authorList>
            <person name="Buettner E."/>
            <person name="Kellner H."/>
        </authorList>
    </citation>
    <scope>NUCLEOTIDE SEQUENCE [LARGE SCALE GENOMIC DNA]</scope>
    <source>
        <strain evidence="3 4">DSM 108284</strain>
    </source>
</reference>
<dbReference type="STRING" id="135208.A0A4Z0A372"/>
<name>A0A4Z0A372_9AGAM</name>
<dbReference type="Pfam" id="PF00657">
    <property type="entry name" value="Lipase_GDSL"/>
    <property type="match status" value="1"/>
</dbReference>
<dbReference type="EMBL" id="SFCI01000383">
    <property type="protein sequence ID" value="TFY80148.1"/>
    <property type="molecule type" value="Genomic_DNA"/>
</dbReference>
<keyword evidence="4" id="KW-1185">Reference proteome</keyword>
<dbReference type="InterPro" id="IPR001087">
    <property type="entry name" value="GDSL"/>
</dbReference>
<dbReference type="Gene3D" id="3.40.50.1110">
    <property type="entry name" value="SGNH hydrolase"/>
    <property type="match status" value="1"/>
</dbReference>
<dbReference type="OrthoDB" id="1600564at2759"/>
<organism evidence="3 4">
    <name type="scientific">Hericium alpestre</name>
    <dbReference type="NCBI Taxonomy" id="135208"/>
    <lineage>
        <taxon>Eukaryota</taxon>
        <taxon>Fungi</taxon>
        <taxon>Dikarya</taxon>
        <taxon>Basidiomycota</taxon>
        <taxon>Agaricomycotina</taxon>
        <taxon>Agaricomycetes</taxon>
        <taxon>Russulales</taxon>
        <taxon>Hericiaceae</taxon>
        <taxon>Hericium</taxon>
    </lineage>
</organism>
<comment type="caution">
    <text evidence="3">The sequence shown here is derived from an EMBL/GenBank/DDBJ whole genome shotgun (WGS) entry which is preliminary data.</text>
</comment>
<dbReference type="GO" id="GO:0016788">
    <property type="term" value="F:hydrolase activity, acting on ester bonds"/>
    <property type="evidence" value="ECO:0007669"/>
    <property type="project" value="InterPro"/>
</dbReference>
<evidence type="ECO:0000313" key="4">
    <source>
        <dbReference type="Proteomes" id="UP000298061"/>
    </source>
</evidence>
<proteinExistence type="predicted"/>
<dbReference type="PANTHER" id="PTHR45648">
    <property type="entry name" value="GDSL LIPASE/ACYLHYDROLASE FAMILY PROTEIN (AFU_ORTHOLOGUE AFUA_4G14700)"/>
    <property type="match status" value="1"/>
</dbReference>
<feature type="signal peptide" evidence="2">
    <location>
        <begin position="1"/>
        <end position="21"/>
    </location>
</feature>
<dbReference type="InterPro" id="IPR051058">
    <property type="entry name" value="GDSL_Est/Lipase"/>
</dbReference>
<accession>A0A4Z0A372</accession>
<keyword evidence="1" id="KW-0378">Hydrolase</keyword>
<evidence type="ECO:0000256" key="1">
    <source>
        <dbReference type="ARBA" id="ARBA00022801"/>
    </source>
</evidence>
<dbReference type="PANTHER" id="PTHR45648:SF22">
    <property type="entry name" value="GDSL LIPASE_ACYLHYDROLASE FAMILY PROTEIN (AFU_ORTHOLOGUE AFUA_4G14700)"/>
    <property type="match status" value="1"/>
</dbReference>
<dbReference type="Proteomes" id="UP000298061">
    <property type="component" value="Unassembled WGS sequence"/>
</dbReference>